<evidence type="ECO:0000313" key="1">
    <source>
        <dbReference type="EMBL" id="SUJ06709.1"/>
    </source>
</evidence>
<dbReference type="EMBL" id="UGYZ01000002">
    <property type="protein sequence ID" value="SUJ06709.1"/>
    <property type="molecule type" value="Genomic_DNA"/>
</dbReference>
<dbReference type="Proteomes" id="UP000254519">
    <property type="component" value="Unassembled WGS sequence"/>
</dbReference>
<reference evidence="1 2" key="1">
    <citation type="submission" date="2018-06" db="EMBL/GenBank/DDBJ databases">
        <authorList>
            <consortium name="Pathogen Informatics"/>
            <person name="Doyle S."/>
        </authorList>
    </citation>
    <scope>NUCLEOTIDE SEQUENCE [LARGE SCALE GENOMIC DNA]</scope>
    <source>
        <strain evidence="2">ATCC 11859 / DSM 33 / NCIB 8841 / NCTC 4822</strain>
    </source>
</reference>
<accession>A0A380BVI3</accession>
<dbReference type="AlphaFoldDB" id="A0A380BVI3"/>
<protein>
    <submittedName>
        <fullName evidence="1">Uncharacterized protein</fullName>
    </submittedName>
</protein>
<gene>
    <name evidence="1" type="ORF">NCTC4822_01763</name>
</gene>
<name>A0A380BVI3_SPOPA</name>
<keyword evidence="2" id="KW-1185">Reference proteome</keyword>
<evidence type="ECO:0000313" key="2">
    <source>
        <dbReference type="Proteomes" id="UP000254519"/>
    </source>
</evidence>
<sequence>MHLRGYNFYWCPSWYVGHVFNDKLKVFDWKGVDEEMNGSFTPLF</sequence>
<organism evidence="1 2">
    <name type="scientific">Sporosarcina pasteurii</name>
    <name type="common">Bacillus pasteurii</name>
    <dbReference type="NCBI Taxonomy" id="1474"/>
    <lineage>
        <taxon>Bacteria</taxon>
        <taxon>Bacillati</taxon>
        <taxon>Bacillota</taxon>
        <taxon>Bacilli</taxon>
        <taxon>Bacillales</taxon>
        <taxon>Caryophanaceae</taxon>
        <taxon>Sporosarcina</taxon>
    </lineage>
</organism>
<proteinExistence type="predicted"/>